<sequence length="195" mass="22431">MAKIALVKTQGGALVPLTDDDKNFIDKKRIGTVLECDFKTLRNPMFHRKYFALLNLGFDYWNPTGGTVSPAERGLLMRFVRMLAQYGGEERILQEMASGYLDHLSVHRAQLETEKSFEAYRKWVIVEAGWYDQVVLPNGSIRREAKSIRFAKMDDVEFSELYQASFGVLWNSILNSYFEGEEEVELAVNRLLGYL</sequence>
<evidence type="ECO:0000313" key="1">
    <source>
        <dbReference type="EMBL" id="SMY34237.1"/>
    </source>
</evidence>
<name>A0A1Y6MCB5_9GAMM</name>
<gene>
    <name evidence="1" type="ORF">PAND9192_01229</name>
</gene>
<evidence type="ECO:0000313" key="2">
    <source>
        <dbReference type="Proteomes" id="UP000195719"/>
    </source>
</evidence>
<dbReference type="Proteomes" id="UP000195719">
    <property type="component" value="Unassembled WGS sequence"/>
</dbReference>
<keyword evidence="2" id="KW-1185">Reference proteome</keyword>
<dbReference type="Pfam" id="PF07105">
    <property type="entry name" value="DUF1367"/>
    <property type="match status" value="1"/>
</dbReference>
<dbReference type="RefSeq" id="WP_087853012.1">
    <property type="nucleotide sequence ID" value="NZ_FYAJ01000002.1"/>
</dbReference>
<dbReference type="AlphaFoldDB" id="A0A1Y6MCB5"/>
<evidence type="ECO:0008006" key="3">
    <source>
        <dbReference type="Google" id="ProtNLM"/>
    </source>
</evidence>
<dbReference type="EMBL" id="FYAJ01000002">
    <property type="protein sequence ID" value="SMY34237.1"/>
    <property type="molecule type" value="Genomic_DNA"/>
</dbReference>
<organism evidence="1 2">
    <name type="scientific">Photobacterium andalusiense</name>
    <dbReference type="NCBI Taxonomy" id="2204296"/>
    <lineage>
        <taxon>Bacteria</taxon>
        <taxon>Pseudomonadati</taxon>
        <taxon>Pseudomonadota</taxon>
        <taxon>Gammaproteobacteria</taxon>
        <taxon>Vibrionales</taxon>
        <taxon>Vibrionaceae</taxon>
        <taxon>Photobacterium</taxon>
    </lineage>
</organism>
<reference evidence="2" key="1">
    <citation type="submission" date="2017-06" db="EMBL/GenBank/DDBJ databases">
        <authorList>
            <person name="Rodrigo-Torres L."/>
            <person name="Arahal R.D."/>
            <person name="Lucena T."/>
        </authorList>
    </citation>
    <scope>NUCLEOTIDE SEQUENCE [LARGE SCALE GENOMIC DNA]</scope>
    <source>
        <strain evidence="2">CECT 9192</strain>
    </source>
</reference>
<protein>
    <recommendedName>
        <fullName evidence="3">DUF1367 family protein</fullName>
    </recommendedName>
</protein>
<proteinExistence type="predicted"/>
<accession>A0A1Y6MCB5</accession>
<dbReference type="InterPro" id="IPR009797">
    <property type="entry name" value="DUF1367"/>
</dbReference>